<dbReference type="CTD" id="33530"/>
<dbReference type="PANTHER" id="PTHR12415:SF0">
    <property type="entry name" value="TYROSYL-DNA PHOSPHODIESTERASE 1"/>
    <property type="match status" value="1"/>
</dbReference>
<dbReference type="GO" id="GO:0003690">
    <property type="term" value="F:double-stranded DNA binding"/>
    <property type="evidence" value="ECO:0007669"/>
    <property type="project" value="TreeGrafter"/>
</dbReference>
<keyword evidence="4" id="KW-0227">DNA damage</keyword>
<dbReference type="GO" id="GO:0017005">
    <property type="term" value="F:3'-tyrosyl-DNA phosphodiesterase activity"/>
    <property type="evidence" value="ECO:0007669"/>
    <property type="project" value="TreeGrafter"/>
</dbReference>
<evidence type="ECO:0000313" key="14">
    <source>
        <dbReference type="Proteomes" id="UP000192223"/>
    </source>
</evidence>
<evidence type="ECO:0000259" key="13">
    <source>
        <dbReference type="Pfam" id="PF10283"/>
    </source>
</evidence>
<feature type="compositionally biased region" description="Basic residues" evidence="12">
    <location>
        <begin position="1"/>
        <end position="10"/>
    </location>
</feature>
<dbReference type="InterPro" id="IPR019406">
    <property type="entry name" value="APLF_PBZ"/>
</dbReference>
<evidence type="ECO:0000256" key="10">
    <source>
        <dbReference type="PIRSR" id="PIRSR610347-2"/>
    </source>
</evidence>
<evidence type="ECO:0000256" key="1">
    <source>
        <dbReference type="ARBA" id="ARBA00004123"/>
    </source>
</evidence>
<dbReference type="KEGG" id="apln:108744758"/>
<dbReference type="STRING" id="224129.A0A1W4XJL3"/>
<keyword evidence="14" id="KW-1185">Reference proteome</keyword>
<dbReference type="AlphaFoldDB" id="A0A1W4XJL3"/>
<evidence type="ECO:0000256" key="3">
    <source>
        <dbReference type="ARBA" id="ARBA00022722"/>
    </source>
</evidence>
<dbReference type="GO" id="GO:0006281">
    <property type="term" value="P:DNA repair"/>
    <property type="evidence" value="ECO:0007669"/>
    <property type="project" value="UniProtKB-KW"/>
</dbReference>
<feature type="active site" description="Nucleophile" evidence="9">
    <location>
        <position position="255"/>
    </location>
</feature>
<feature type="binding site" evidence="10">
    <location>
        <position position="494"/>
    </location>
    <ligand>
        <name>substrate</name>
    </ligand>
</feature>
<feature type="domain" description="PBZ-type" evidence="13">
    <location>
        <begin position="23"/>
        <end position="47"/>
    </location>
</feature>
<name>A0A1W4XJL3_AGRPL</name>
<evidence type="ECO:0000256" key="4">
    <source>
        <dbReference type="ARBA" id="ARBA00022763"/>
    </source>
</evidence>
<proteinExistence type="inferred from homology"/>
<dbReference type="RefSeq" id="XP_018336169.2">
    <property type="nucleotide sequence ID" value="XM_018480667.2"/>
</dbReference>
<organism evidence="14 15">
    <name type="scientific">Agrilus planipennis</name>
    <name type="common">Emerald ash borer</name>
    <name type="synonym">Agrilus marcopoli</name>
    <dbReference type="NCBI Taxonomy" id="224129"/>
    <lineage>
        <taxon>Eukaryota</taxon>
        <taxon>Metazoa</taxon>
        <taxon>Ecdysozoa</taxon>
        <taxon>Arthropoda</taxon>
        <taxon>Hexapoda</taxon>
        <taxon>Insecta</taxon>
        <taxon>Pterygota</taxon>
        <taxon>Neoptera</taxon>
        <taxon>Endopterygota</taxon>
        <taxon>Coleoptera</taxon>
        <taxon>Polyphaga</taxon>
        <taxon>Elateriformia</taxon>
        <taxon>Buprestoidea</taxon>
        <taxon>Buprestidae</taxon>
        <taxon>Agrilinae</taxon>
        <taxon>Agrilus</taxon>
    </lineage>
</organism>
<reference evidence="15" key="1">
    <citation type="submission" date="2025-08" db="UniProtKB">
        <authorList>
            <consortium name="RefSeq"/>
        </authorList>
    </citation>
    <scope>IDENTIFICATION</scope>
    <source>
        <tissue evidence="15">Entire body</tissue>
    </source>
</reference>
<dbReference type="SUPFAM" id="SSF56024">
    <property type="entry name" value="Phospholipase D/nuclease"/>
    <property type="match status" value="2"/>
</dbReference>
<evidence type="ECO:0000256" key="8">
    <source>
        <dbReference type="ARBA" id="ARBA00023242"/>
    </source>
</evidence>
<feature type="compositionally biased region" description="Polar residues" evidence="12">
    <location>
        <begin position="86"/>
        <end position="100"/>
    </location>
</feature>
<evidence type="ECO:0000256" key="9">
    <source>
        <dbReference type="PIRSR" id="PIRSR610347-1"/>
    </source>
</evidence>
<feature type="region of interest" description="Disordered" evidence="12">
    <location>
        <begin position="86"/>
        <end position="116"/>
    </location>
</feature>
<accession>A0A1W4XJL3</accession>
<feature type="binding site" evidence="10">
    <location>
        <position position="257"/>
    </location>
    <ligand>
        <name>substrate</name>
    </ligand>
</feature>
<feature type="site" description="Interaction with DNA" evidence="11">
    <location>
        <position position="517"/>
    </location>
</feature>
<evidence type="ECO:0000256" key="7">
    <source>
        <dbReference type="ARBA" id="ARBA00023204"/>
    </source>
</evidence>
<evidence type="ECO:0000256" key="5">
    <source>
        <dbReference type="ARBA" id="ARBA00022801"/>
    </source>
</evidence>
<dbReference type="PANTHER" id="PTHR12415">
    <property type="entry name" value="TYROSYL-DNA PHOSPHODIESTERASE 1"/>
    <property type="match status" value="1"/>
</dbReference>
<evidence type="ECO:0000256" key="12">
    <source>
        <dbReference type="SAM" id="MobiDB-lite"/>
    </source>
</evidence>
<dbReference type="InParanoid" id="A0A1W4XJL3"/>
<keyword evidence="5" id="KW-0378">Hydrolase</keyword>
<dbReference type="Gene3D" id="3.30.870.10">
    <property type="entry name" value="Endonuclease Chain A"/>
    <property type="match status" value="2"/>
</dbReference>
<dbReference type="GO" id="GO:0003697">
    <property type="term" value="F:single-stranded DNA binding"/>
    <property type="evidence" value="ECO:0007669"/>
    <property type="project" value="TreeGrafter"/>
</dbReference>
<evidence type="ECO:0000256" key="6">
    <source>
        <dbReference type="ARBA" id="ARBA00022839"/>
    </source>
</evidence>
<feature type="region of interest" description="Disordered" evidence="12">
    <location>
        <begin position="1"/>
        <end position="24"/>
    </location>
</feature>
<evidence type="ECO:0000256" key="11">
    <source>
        <dbReference type="PIRSR" id="PIRSR610347-3"/>
    </source>
</evidence>
<dbReference type="FunCoup" id="A0A1W4XJL3">
    <property type="interactions" value="1527"/>
</dbReference>
<comment type="subcellular location">
    <subcellularLocation>
        <location evidence="1">Nucleus</location>
    </subcellularLocation>
</comment>
<dbReference type="Pfam" id="PF10283">
    <property type="entry name" value="zf-CCHH"/>
    <property type="match status" value="1"/>
</dbReference>
<sequence>MDSYLKRKPKKNEDNLSPKKSKKEVCPHGVRCYRRNPHHFKEYDHPHFDLLIGKGDSVNIPDHFPQSKDVYIDQLKILNSLTHNTQSEKQGIQPSSSGTVLSNDSQLQSSSSNVVDRVRLSSKNKTTTFIMENKKNVSKPDDSKTMAQKIKENEPYCLFFSKIPDEPLTCNQQNSITFKDLLCPSLGELKCSLQINFMIDIAWLIEQYIAQGVGKKPLTIIYGDDWPDMEKYIQMMLPNVTSHFMKMKDPFGIHHSKIGIYVYTDHSVRVVVSTANLYFEDWNHYNQGLWVSPKCPVLPDSCKETDGVGVTAFKTNFLLYLKSYNLPILKDWIEYVKRADFSAVRTMFVYSAPGKSYMANTSSHLQRVGDLLSRHVTLPVKTTPESEGPLSWGIIAQASSIGSLGKTPGEWLRKFFLGSLSSHKQNSFTENSNATLNVIYPTVENVLKSFYGPSGGGCLPYSKNTNEKQKWLQDYLHQWKADETHRSRIMPHIKTYCRVSPCLSKLAWFLLTSANLSKSAWGGNIQRDKSVYVRSYEAGVLFLPKFFDEEFFNIKENSDNSNLFPIMYDLPLVPYQSSDYPWCN</sequence>
<keyword evidence="3" id="KW-0540">Nuclease</keyword>
<keyword evidence="7" id="KW-0234">DNA repair</keyword>
<dbReference type="InterPro" id="IPR010347">
    <property type="entry name" value="Tdp1"/>
</dbReference>
<evidence type="ECO:0000256" key="2">
    <source>
        <dbReference type="ARBA" id="ARBA00010205"/>
    </source>
</evidence>
<feature type="active site" description="Proton donor/acceptor" evidence="9">
    <location>
        <position position="492"/>
    </location>
</feature>
<dbReference type="GO" id="GO:0004527">
    <property type="term" value="F:exonuclease activity"/>
    <property type="evidence" value="ECO:0007669"/>
    <property type="project" value="UniProtKB-KW"/>
</dbReference>
<dbReference type="GO" id="GO:0005634">
    <property type="term" value="C:nucleus"/>
    <property type="evidence" value="ECO:0007669"/>
    <property type="project" value="UniProtKB-SubCell"/>
</dbReference>
<gene>
    <name evidence="15" type="primary">LOC108744758</name>
</gene>
<dbReference type="Proteomes" id="UP000192223">
    <property type="component" value="Unplaced"/>
</dbReference>
<comment type="similarity">
    <text evidence="2">Belongs to the tyrosyl-DNA phosphodiesterase family.</text>
</comment>
<keyword evidence="8" id="KW-0539">Nucleus</keyword>
<feature type="compositionally biased region" description="Low complexity" evidence="12">
    <location>
        <begin position="101"/>
        <end position="115"/>
    </location>
</feature>
<keyword evidence="6" id="KW-0269">Exonuclease</keyword>
<dbReference type="OrthoDB" id="47785at2759"/>
<dbReference type="Pfam" id="PF06087">
    <property type="entry name" value="Tyr-DNA_phospho"/>
    <property type="match status" value="1"/>
</dbReference>
<dbReference type="GeneID" id="108744758"/>
<protein>
    <submittedName>
        <fullName evidence="15">Probable tyrosyl-DNA phosphodiesterase</fullName>
    </submittedName>
</protein>
<evidence type="ECO:0000313" key="15">
    <source>
        <dbReference type="RefSeq" id="XP_018336169.2"/>
    </source>
</evidence>